<dbReference type="GO" id="GO:0009247">
    <property type="term" value="P:glycolipid biosynthetic process"/>
    <property type="evidence" value="ECO:0007669"/>
    <property type="project" value="InterPro"/>
</dbReference>
<protein>
    <recommendedName>
        <fullName evidence="12">Galactose-3-O-sulfotransferase 2</fullName>
    </recommendedName>
</protein>
<dbReference type="InterPro" id="IPR027417">
    <property type="entry name" value="P-loop_NTPase"/>
</dbReference>
<sequence>VKKVVPSDSFYFSIVRDPVRLAESSFAYYRFYCPAFSNAKSLDEFVASPERHYRGLEPNNHYARNVMWFDFGHDNNMEDVPGYVDAVLAQLDRIFDLVLVAEYFDESLILLKEALCWDLEDVAYFKLNTRSNDSVLPLNASSVERLRAWNHLDWRLYSHYNASLWRRISSYGAQRMESDVAHLKALSHRLASRCLESSCPGQVCDPSFMPHSSGKAKIQGYVLKVNLSRDYLELCRRMVLPEKQYLAYLQRKQLISRGHRP</sequence>
<evidence type="ECO:0000256" key="4">
    <source>
        <dbReference type="ARBA" id="ARBA00022692"/>
    </source>
</evidence>
<feature type="non-terminal residue" evidence="10">
    <location>
        <position position="1"/>
    </location>
</feature>
<keyword evidence="4" id="KW-0812">Transmembrane</keyword>
<evidence type="ECO:0000256" key="7">
    <source>
        <dbReference type="ARBA" id="ARBA00023034"/>
    </source>
</evidence>
<dbReference type="GO" id="GO:0001733">
    <property type="term" value="F:galactosylceramide sulfotransferase activity"/>
    <property type="evidence" value="ECO:0007669"/>
    <property type="project" value="InterPro"/>
</dbReference>
<dbReference type="OrthoDB" id="514299at2759"/>
<evidence type="ECO:0000256" key="9">
    <source>
        <dbReference type="ARBA" id="ARBA00023180"/>
    </source>
</evidence>
<dbReference type="PANTHER" id="PTHR14647:SF87">
    <property type="entry name" value="PUTATIVE-RELATED"/>
    <property type="match status" value="1"/>
</dbReference>
<evidence type="ECO:0000313" key="10">
    <source>
        <dbReference type="EMBL" id="GCC18132.1"/>
    </source>
</evidence>
<comment type="caution">
    <text evidence="10">The sequence shown here is derived from an EMBL/GenBank/DDBJ whole genome shotgun (WGS) entry which is preliminary data.</text>
</comment>
<dbReference type="PANTHER" id="PTHR14647">
    <property type="entry name" value="GALACTOSE-3-O-SULFOTRANSFERASE"/>
    <property type="match status" value="1"/>
</dbReference>
<evidence type="ECO:0000256" key="1">
    <source>
        <dbReference type="ARBA" id="ARBA00004323"/>
    </source>
</evidence>
<comment type="similarity">
    <text evidence="2">Belongs to the galactose-3-O-sulfotransferase family.</text>
</comment>
<dbReference type="OMA" id="TRFVTIM"/>
<dbReference type="InterPro" id="IPR009729">
    <property type="entry name" value="Gal-3-0_sulfotransfrase"/>
</dbReference>
<dbReference type="Gene3D" id="3.40.50.300">
    <property type="entry name" value="P-loop containing nucleotide triphosphate hydrolases"/>
    <property type="match status" value="1"/>
</dbReference>
<dbReference type="Pfam" id="PF06990">
    <property type="entry name" value="Gal-3-0_sulfotr"/>
    <property type="match status" value="1"/>
</dbReference>
<evidence type="ECO:0000256" key="6">
    <source>
        <dbReference type="ARBA" id="ARBA00022989"/>
    </source>
</evidence>
<keyword evidence="3" id="KW-0808">Transferase</keyword>
<evidence type="ECO:0000256" key="8">
    <source>
        <dbReference type="ARBA" id="ARBA00023136"/>
    </source>
</evidence>
<keyword evidence="6" id="KW-1133">Transmembrane helix</keyword>
<comment type="subcellular location">
    <subcellularLocation>
        <location evidence="1">Golgi apparatus membrane</location>
        <topology evidence="1">Single-pass type II membrane protein</topology>
    </subcellularLocation>
</comment>
<keyword evidence="11" id="KW-1185">Reference proteome</keyword>
<proteinExistence type="inferred from homology"/>
<organism evidence="10 11">
    <name type="scientific">Chiloscyllium punctatum</name>
    <name type="common">Brownbanded bambooshark</name>
    <name type="synonym">Hemiscyllium punctatum</name>
    <dbReference type="NCBI Taxonomy" id="137246"/>
    <lineage>
        <taxon>Eukaryota</taxon>
        <taxon>Metazoa</taxon>
        <taxon>Chordata</taxon>
        <taxon>Craniata</taxon>
        <taxon>Vertebrata</taxon>
        <taxon>Chondrichthyes</taxon>
        <taxon>Elasmobranchii</taxon>
        <taxon>Galeomorphii</taxon>
        <taxon>Galeoidea</taxon>
        <taxon>Orectolobiformes</taxon>
        <taxon>Hemiscylliidae</taxon>
        <taxon>Chiloscyllium</taxon>
    </lineage>
</organism>
<dbReference type="GO" id="GO:0000139">
    <property type="term" value="C:Golgi membrane"/>
    <property type="evidence" value="ECO:0007669"/>
    <property type="project" value="UniProtKB-SubCell"/>
</dbReference>
<evidence type="ECO:0000256" key="2">
    <source>
        <dbReference type="ARBA" id="ARBA00008124"/>
    </source>
</evidence>
<gene>
    <name evidence="10" type="ORF">chiPu_0021630</name>
</gene>
<dbReference type="AlphaFoldDB" id="A0A401RJ07"/>
<keyword evidence="9" id="KW-0325">Glycoprotein</keyword>
<accession>A0A401RJ07</accession>
<keyword evidence="5" id="KW-0735">Signal-anchor</keyword>
<reference evidence="10 11" key="1">
    <citation type="journal article" date="2018" name="Nat. Ecol. Evol.">
        <title>Shark genomes provide insights into elasmobranch evolution and the origin of vertebrates.</title>
        <authorList>
            <person name="Hara Y"/>
            <person name="Yamaguchi K"/>
            <person name="Onimaru K"/>
            <person name="Kadota M"/>
            <person name="Koyanagi M"/>
            <person name="Keeley SD"/>
            <person name="Tatsumi K"/>
            <person name="Tanaka K"/>
            <person name="Motone F"/>
            <person name="Kageyama Y"/>
            <person name="Nozu R"/>
            <person name="Adachi N"/>
            <person name="Nishimura O"/>
            <person name="Nakagawa R"/>
            <person name="Tanegashima C"/>
            <person name="Kiyatake I"/>
            <person name="Matsumoto R"/>
            <person name="Murakumo K"/>
            <person name="Nishida K"/>
            <person name="Terakita A"/>
            <person name="Kuratani S"/>
            <person name="Sato K"/>
            <person name="Hyodo S Kuraku.S."/>
        </authorList>
    </citation>
    <scope>NUCLEOTIDE SEQUENCE [LARGE SCALE GENOMIC DNA]</scope>
</reference>
<keyword evidence="8" id="KW-0472">Membrane</keyword>
<evidence type="ECO:0000313" key="11">
    <source>
        <dbReference type="Proteomes" id="UP000287033"/>
    </source>
</evidence>
<evidence type="ECO:0008006" key="12">
    <source>
        <dbReference type="Google" id="ProtNLM"/>
    </source>
</evidence>
<evidence type="ECO:0000256" key="3">
    <source>
        <dbReference type="ARBA" id="ARBA00022679"/>
    </source>
</evidence>
<keyword evidence="7" id="KW-0333">Golgi apparatus</keyword>
<dbReference type="EMBL" id="BEZZ01004349">
    <property type="protein sequence ID" value="GCC18132.1"/>
    <property type="molecule type" value="Genomic_DNA"/>
</dbReference>
<dbReference type="Proteomes" id="UP000287033">
    <property type="component" value="Unassembled WGS sequence"/>
</dbReference>
<name>A0A401RJ07_CHIPU</name>
<evidence type="ECO:0000256" key="5">
    <source>
        <dbReference type="ARBA" id="ARBA00022968"/>
    </source>
</evidence>